<dbReference type="SUPFAM" id="SSF55035">
    <property type="entry name" value="NAD-binding domain of HMG-CoA reductase"/>
    <property type="match status" value="1"/>
</dbReference>
<dbReference type="PROSITE" id="PS50065">
    <property type="entry name" value="HMG_COA_REDUCTASE_4"/>
    <property type="match status" value="1"/>
</dbReference>
<comment type="pathway">
    <text evidence="3">Metabolic intermediate metabolism; (R)-mevalonate degradation; (S)-3-hydroxy-3-methylglutaryl-CoA from (R)-mevalonate: step 1/1.</text>
</comment>
<dbReference type="InterPro" id="IPR004553">
    <property type="entry name" value="HMG_CoA_Rdtase_bac-typ"/>
</dbReference>
<dbReference type="InterPro" id="IPR023074">
    <property type="entry name" value="HMG_CoA_Rdtase_cat_sf"/>
</dbReference>
<keyword evidence="2 3" id="KW-0560">Oxidoreductase</keyword>
<dbReference type="AlphaFoldDB" id="A0A964WY06"/>
<dbReference type="SUPFAM" id="SSF56542">
    <property type="entry name" value="Substrate-binding domain of HMG-CoA reductase"/>
    <property type="match status" value="1"/>
</dbReference>
<keyword evidence="3" id="KW-0520">NAD</keyword>
<dbReference type="PRINTS" id="PR00071">
    <property type="entry name" value="HMGCOARDTASE"/>
</dbReference>
<accession>A0A964WY06</accession>
<keyword evidence="5" id="KW-1185">Reference proteome</keyword>
<dbReference type="Gene3D" id="1.10.8.660">
    <property type="match status" value="1"/>
</dbReference>
<sequence>MNAPVEGFSKLTKAEKIDWITKNYTQNPTTAKQLLERYWNPEEAVQKLHDEFIENTLSNYYLPFAIAPNFLINGKLYAIPMAIEESSVVAAASKAAKFWSDRGGFKTKILGTEKVGQVHFIYTGDYKKLEAFFEEIKPQLLASVSTITQKMEKRGGGVKEIALRNFSEKIQGYYQLHCTFETLDAMGANFINSCLEQFAKTLKEKASSYSGFTTEEKDLEVVMSILSNYVPNCLVKAEVSCKISDLDEGDISGEVFAQKLVRAVDIAKAEPYRAVTHNKGIMNGIDAVVLATGNDFRAVEAGIHAYAAKDGHYSSLTHASIENDVFRFWIEVPLALGTVGGLTSLHPMVKLALEILQEPTARELMQIVAVAGLAQNFAALRSLVTTGIQKGHMKMHLLNMLNQLGASEHEKKQLVTYFKDHTVTNASVKEALERIQSK</sequence>
<evidence type="ECO:0000256" key="1">
    <source>
        <dbReference type="ARBA" id="ARBA00007661"/>
    </source>
</evidence>
<dbReference type="GO" id="GO:0140643">
    <property type="term" value="F:hydroxymethylglutaryl-CoA reductase (NADH) activity"/>
    <property type="evidence" value="ECO:0007669"/>
    <property type="project" value="UniProtKB-EC"/>
</dbReference>
<dbReference type="CDD" id="cd00644">
    <property type="entry name" value="HMG-CoA_reductase_classII"/>
    <property type="match status" value="1"/>
</dbReference>
<evidence type="ECO:0000313" key="4">
    <source>
        <dbReference type="EMBL" id="NAY92124.1"/>
    </source>
</evidence>
<dbReference type="PANTHER" id="PTHR10572:SF24">
    <property type="entry name" value="3-HYDROXY-3-METHYLGLUTARYL-COENZYME A REDUCTASE"/>
    <property type="match status" value="1"/>
</dbReference>
<evidence type="ECO:0000313" key="5">
    <source>
        <dbReference type="Proteomes" id="UP000667650"/>
    </source>
</evidence>
<dbReference type="PANTHER" id="PTHR10572">
    <property type="entry name" value="3-HYDROXY-3-METHYLGLUTARYL-COENZYME A REDUCTASE"/>
    <property type="match status" value="1"/>
</dbReference>
<proteinExistence type="inferred from homology"/>
<comment type="similarity">
    <text evidence="1 3">Belongs to the HMG-CoA reductase family.</text>
</comment>
<protein>
    <recommendedName>
        <fullName evidence="3">3-hydroxy-3-methylglutaryl coenzyme A reductase</fullName>
        <shortName evidence="3">HMG-CoA reductase</shortName>
        <ecNumber evidence="3">1.1.1.88</ecNumber>
    </recommendedName>
</protein>
<gene>
    <name evidence="4" type="ORF">GTQ34_09350</name>
</gene>
<reference evidence="4" key="1">
    <citation type="submission" date="2020-01" db="EMBL/GenBank/DDBJ databases">
        <title>Muricauda ochracea sp. nov., isolated from a tidal flat of Garorim bay in Korea.</title>
        <authorList>
            <person name="Kim D."/>
            <person name="Yoo Y."/>
            <person name="Kim J.-J."/>
        </authorList>
    </citation>
    <scope>NUCLEOTIDE SEQUENCE</scope>
    <source>
        <strain evidence="4">JGD-17</strain>
    </source>
</reference>
<dbReference type="RefSeq" id="WP_166523513.1">
    <property type="nucleotide sequence ID" value="NZ_JAAABI010000002.1"/>
</dbReference>
<evidence type="ECO:0000256" key="2">
    <source>
        <dbReference type="ARBA" id="ARBA00023002"/>
    </source>
</evidence>
<dbReference type="Gene3D" id="3.90.770.10">
    <property type="entry name" value="3-hydroxy-3-methylglutaryl-coenzyme A Reductase, Chain A, domain 2"/>
    <property type="match status" value="2"/>
</dbReference>
<dbReference type="InterPro" id="IPR009029">
    <property type="entry name" value="HMG_CoA_Rdtase_sub-bd_dom_sf"/>
</dbReference>
<dbReference type="NCBIfam" id="TIGR00532">
    <property type="entry name" value="HMG_CoA_R_NAD"/>
    <property type="match status" value="1"/>
</dbReference>
<evidence type="ECO:0000256" key="3">
    <source>
        <dbReference type="RuleBase" id="RU361219"/>
    </source>
</evidence>
<name>A0A964WY06_9FLAO</name>
<dbReference type="EMBL" id="JAAABI010000002">
    <property type="protein sequence ID" value="NAY92124.1"/>
    <property type="molecule type" value="Genomic_DNA"/>
</dbReference>
<dbReference type="InterPro" id="IPR009023">
    <property type="entry name" value="HMG_CoA_Rdtase_NAD(P)-bd_sf"/>
</dbReference>
<comment type="caution">
    <text evidence="4">The sequence shown here is derived from an EMBL/GenBank/DDBJ whole genome shotgun (WGS) entry which is preliminary data.</text>
</comment>
<comment type="catalytic activity">
    <reaction evidence="3">
        <text>(R)-mevalonate + 2 NAD(+) + CoA = (3S)-3-hydroxy-3-methylglutaryl-CoA + 2 NADH + 2 H(+)</text>
        <dbReference type="Rhea" id="RHEA:14833"/>
        <dbReference type="ChEBI" id="CHEBI:15378"/>
        <dbReference type="ChEBI" id="CHEBI:36464"/>
        <dbReference type="ChEBI" id="CHEBI:43074"/>
        <dbReference type="ChEBI" id="CHEBI:57287"/>
        <dbReference type="ChEBI" id="CHEBI:57540"/>
        <dbReference type="ChEBI" id="CHEBI:57945"/>
        <dbReference type="EC" id="1.1.1.88"/>
    </reaction>
</comment>
<dbReference type="Pfam" id="PF00368">
    <property type="entry name" value="HMG-CoA_red"/>
    <property type="match status" value="1"/>
</dbReference>
<dbReference type="GO" id="GO:0004420">
    <property type="term" value="F:hydroxymethylglutaryl-CoA reductase (NADPH) activity"/>
    <property type="evidence" value="ECO:0007669"/>
    <property type="project" value="InterPro"/>
</dbReference>
<dbReference type="GO" id="GO:0015936">
    <property type="term" value="P:coenzyme A metabolic process"/>
    <property type="evidence" value="ECO:0007669"/>
    <property type="project" value="InterPro"/>
</dbReference>
<dbReference type="EC" id="1.1.1.88" evidence="3"/>
<dbReference type="Proteomes" id="UP000667650">
    <property type="component" value="Unassembled WGS sequence"/>
</dbReference>
<dbReference type="InterPro" id="IPR002202">
    <property type="entry name" value="HMG_CoA_Rdtase"/>
</dbReference>
<organism evidence="4 5">
    <name type="scientific">Flagellimonas ochracea</name>
    <dbReference type="NCBI Taxonomy" id="2696472"/>
    <lineage>
        <taxon>Bacteria</taxon>
        <taxon>Pseudomonadati</taxon>
        <taxon>Bacteroidota</taxon>
        <taxon>Flavobacteriia</taxon>
        <taxon>Flavobacteriales</taxon>
        <taxon>Flavobacteriaceae</taxon>
        <taxon>Flagellimonas</taxon>
    </lineage>
</organism>